<dbReference type="EMBL" id="JPVQ01000003">
    <property type="protein sequence ID" value="KGR91903.1"/>
    <property type="molecule type" value="Genomic_DNA"/>
</dbReference>
<dbReference type="OrthoDB" id="9932624at2"/>
<dbReference type="RefSeq" id="WP_036172301.1">
    <property type="nucleotide sequence ID" value="NZ_AVCZ01000003.1"/>
</dbReference>
<organism evidence="2 3">
    <name type="scientific">Ureibacillus massiliensis 4400831 = CIP 108448 = CCUG 49529</name>
    <dbReference type="NCBI Taxonomy" id="1211035"/>
    <lineage>
        <taxon>Bacteria</taxon>
        <taxon>Bacillati</taxon>
        <taxon>Bacillota</taxon>
        <taxon>Bacilli</taxon>
        <taxon>Bacillales</taxon>
        <taxon>Caryophanaceae</taxon>
        <taxon>Ureibacillus</taxon>
    </lineage>
</organism>
<name>A0A0A3J9Q6_9BACL</name>
<gene>
    <name evidence="2" type="ORF">CD30_03080</name>
</gene>
<proteinExistence type="predicted"/>
<dbReference type="Proteomes" id="UP000030595">
    <property type="component" value="Unassembled WGS sequence"/>
</dbReference>
<feature type="region of interest" description="Disordered" evidence="1">
    <location>
        <begin position="46"/>
        <end position="78"/>
    </location>
</feature>
<dbReference type="AlphaFoldDB" id="A0A0A3J9Q6"/>
<sequence>MSNIEVNNTGVNCAKDANSKVCKVSNSKENTLNNQAEFASEFDFNDTSNQVYNSGNTSSKMFKPNQQDHPVSERTAWN</sequence>
<evidence type="ECO:0000313" key="2">
    <source>
        <dbReference type="EMBL" id="KGR91903.1"/>
    </source>
</evidence>
<accession>A0A0A3J9Q6</accession>
<comment type="caution">
    <text evidence="2">The sequence shown here is derived from an EMBL/GenBank/DDBJ whole genome shotgun (WGS) entry which is preliminary data.</text>
</comment>
<protein>
    <submittedName>
        <fullName evidence="2">Uncharacterized protein</fullName>
    </submittedName>
</protein>
<evidence type="ECO:0000256" key="1">
    <source>
        <dbReference type="SAM" id="MobiDB-lite"/>
    </source>
</evidence>
<reference evidence="2 3" key="1">
    <citation type="submission" date="2014-02" db="EMBL/GenBank/DDBJ databases">
        <title>Draft genome sequence of Lysinibacillus massiliensis CCUG 49529.</title>
        <authorList>
            <person name="Zhang F."/>
            <person name="Wang G."/>
            <person name="Zhang L."/>
        </authorList>
    </citation>
    <scope>NUCLEOTIDE SEQUENCE [LARGE SCALE GENOMIC DNA]</scope>
    <source>
        <strain evidence="2 3">CCUG 49529</strain>
    </source>
</reference>
<keyword evidence="3" id="KW-1185">Reference proteome</keyword>
<evidence type="ECO:0000313" key="3">
    <source>
        <dbReference type="Proteomes" id="UP000030595"/>
    </source>
</evidence>